<keyword evidence="7 9" id="KW-0408">Iron</keyword>
<dbReference type="Pfam" id="PF00034">
    <property type="entry name" value="Cytochrom_C"/>
    <property type="match status" value="1"/>
</dbReference>
<dbReference type="Proteomes" id="UP000199648">
    <property type="component" value="Unassembled WGS sequence"/>
</dbReference>
<feature type="binding site" description="axial binding residue" evidence="9">
    <location>
        <position position="39"/>
    </location>
    <ligand>
        <name>heme c</name>
        <dbReference type="ChEBI" id="CHEBI:61717"/>
        <label>1</label>
    </ligand>
    <ligandPart>
        <name>Fe</name>
        <dbReference type="ChEBI" id="CHEBI:18248"/>
    </ligandPart>
</feature>
<accession>A0A1G5QK63</accession>
<keyword evidence="2" id="KW-0813">Transport</keyword>
<comment type="PTM">
    <text evidence="8">Binds 2 heme c groups covalently per subunit.</text>
</comment>
<feature type="binding site" description="axial binding residue" evidence="9">
    <location>
        <position position="128"/>
    </location>
    <ligand>
        <name>heme c</name>
        <dbReference type="ChEBI" id="CHEBI:61717"/>
        <label>2</label>
    </ligand>
    <ligandPart>
        <name>Fe</name>
        <dbReference type="ChEBI" id="CHEBI:18248"/>
    </ligandPart>
</feature>
<evidence type="ECO:0000313" key="13">
    <source>
        <dbReference type="Proteomes" id="UP000199648"/>
    </source>
</evidence>
<keyword evidence="5" id="KW-0574">Periplasm</keyword>
<dbReference type="PANTHER" id="PTHR33751:SF9">
    <property type="entry name" value="CYTOCHROME C4"/>
    <property type="match status" value="1"/>
</dbReference>
<organism evidence="12 13">
    <name type="scientific">Thiohalomonas denitrificans</name>
    <dbReference type="NCBI Taxonomy" id="415747"/>
    <lineage>
        <taxon>Bacteria</taxon>
        <taxon>Pseudomonadati</taxon>
        <taxon>Pseudomonadota</taxon>
        <taxon>Gammaproteobacteria</taxon>
        <taxon>Thiohalomonadales</taxon>
        <taxon>Thiohalomonadaceae</taxon>
        <taxon>Thiohalomonas</taxon>
    </lineage>
</organism>
<dbReference type="PIRSF" id="PIRSF000005">
    <property type="entry name" value="Cytochrome_c4"/>
    <property type="match status" value="1"/>
</dbReference>
<feature type="binding site" description="axial binding residue" evidence="9">
    <location>
        <position position="77"/>
    </location>
    <ligand>
        <name>heme c</name>
        <dbReference type="ChEBI" id="CHEBI:61717"/>
        <label>1</label>
    </ligand>
    <ligandPart>
        <name>Fe</name>
        <dbReference type="ChEBI" id="CHEBI:18248"/>
    </ligandPart>
</feature>
<dbReference type="AlphaFoldDB" id="A0A1G5QK63"/>
<dbReference type="InterPro" id="IPR036909">
    <property type="entry name" value="Cyt_c-like_dom_sf"/>
</dbReference>
<keyword evidence="6" id="KW-0249">Electron transport</keyword>
<keyword evidence="3 8" id="KW-0349">Heme</keyword>
<dbReference type="Gene3D" id="1.10.760.10">
    <property type="entry name" value="Cytochrome c-like domain"/>
    <property type="match status" value="2"/>
</dbReference>
<dbReference type="PROSITE" id="PS51007">
    <property type="entry name" value="CYTC"/>
    <property type="match status" value="1"/>
</dbReference>
<evidence type="ECO:0000256" key="9">
    <source>
        <dbReference type="PIRSR" id="PIRSR000005-2"/>
    </source>
</evidence>
<evidence type="ECO:0000256" key="4">
    <source>
        <dbReference type="ARBA" id="ARBA00022723"/>
    </source>
</evidence>
<dbReference type="EMBL" id="FMWD01000006">
    <property type="protein sequence ID" value="SCZ62245.1"/>
    <property type="molecule type" value="Genomic_DNA"/>
</dbReference>
<dbReference type="OrthoDB" id="188778at2"/>
<dbReference type="PANTHER" id="PTHR33751">
    <property type="entry name" value="CBB3-TYPE CYTOCHROME C OXIDASE SUBUNIT FIXP"/>
    <property type="match status" value="1"/>
</dbReference>
<evidence type="ECO:0000256" key="6">
    <source>
        <dbReference type="ARBA" id="ARBA00022982"/>
    </source>
</evidence>
<name>A0A1G5QK63_9GAMM</name>
<feature type="binding site" description="covalent" evidence="8">
    <location>
        <position position="127"/>
    </location>
    <ligand>
        <name>heme c</name>
        <dbReference type="ChEBI" id="CHEBI:61717"/>
        <label>2</label>
    </ligand>
</feature>
<dbReference type="STRING" id="415747.SAMN03097708_02284"/>
<evidence type="ECO:0000256" key="10">
    <source>
        <dbReference type="SAM" id="SignalP"/>
    </source>
</evidence>
<feature type="binding site" description="covalent" evidence="8">
    <location>
        <position position="38"/>
    </location>
    <ligand>
        <name>heme c</name>
        <dbReference type="ChEBI" id="CHEBI:61717"/>
        <label>1</label>
    </ligand>
</feature>
<feature type="binding site" description="covalent" evidence="8">
    <location>
        <position position="124"/>
    </location>
    <ligand>
        <name>heme c</name>
        <dbReference type="ChEBI" id="CHEBI:61717"/>
        <label>2</label>
    </ligand>
</feature>
<evidence type="ECO:0000256" key="1">
    <source>
        <dbReference type="ARBA" id="ARBA00004418"/>
    </source>
</evidence>
<gene>
    <name evidence="12" type="ORF">SAMN03097708_02284</name>
</gene>
<sequence>MSLKRTLKMVLAGGIALSTTTLASGPSPEMLAQTCAACHGTNGSSIAFTPSIAGADPEYFVDSMQAFKNGDRNVTVMDRIAKGYSDDQIQKMAEFFAKQPARPMEQEYSPVKAKLGATLHEDYCEKCHEDGGLDSETSAVLAGQSMLYLNYSMADFKEGHRETPKKMARRVKSLLKEHGPDGLDTILHYYASQK</sequence>
<dbReference type="GO" id="GO:0042597">
    <property type="term" value="C:periplasmic space"/>
    <property type="evidence" value="ECO:0007669"/>
    <property type="project" value="UniProtKB-SubCell"/>
</dbReference>
<dbReference type="GO" id="GO:0005506">
    <property type="term" value="F:iron ion binding"/>
    <property type="evidence" value="ECO:0007669"/>
    <property type="project" value="InterPro"/>
</dbReference>
<evidence type="ECO:0000256" key="2">
    <source>
        <dbReference type="ARBA" id="ARBA00022448"/>
    </source>
</evidence>
<evidence type="ECO:0000256" key="7">
    <source>
        <dbReference type="ARBA" id="ARBA00023004"/>
    </source>
</evidence>
<evidence type="ECO:0000313" key="12">
    <source>
        <dbReference type="EMBL" id="SCZ62245.1"/>
    </source>
</evidence>
<evidence type="ECO:0000256" key="5">
    <source>
        <dbReference type="ARBA" id="ARBA00022764"/>
    </source>
</evidence>
<keyword evidence="13" id="KW-1185">Reference proteome</keyword>
<comment type="subcellular location">
    <subcellularLocation>
        <location evidence="1">Periplasm</location>
    </subcellularLocation>
</comment>
<keyword evidence="10" id="KW-0732">Signal</keyword>
<feature type="signal peptide" evidence="10">
    <location>
        <begin position="1"/>
        <end position="23"/>
    </location>
</feature>
<dbReference type="InterPro" id="IPR050597">
    <property type="entry name" value="Cytochrome_c_Oxidase_Subunit"/>
</dbReference>
<dbReference type="SUPFAM" id="SSF46626">
    <property type="entry name" value="Cytochrome c"/>
    <property type="match status" value="2"/>
</dbReference>
<evidence type="ECO:0000256" key="3">
    <source>
        <dbReference type="ARBA" id="ARBA00022617"/>
    </source>
</evidence>
<protein>
    <submittedName>
        <fullName evidence="12">Cytochrome subunit of sulfide dehydrogenase</fullName>
    </submittedName>
</protein>
<dbReference type="GO" id="GO:0009055">
    <property type="term" value="F:electron transfer activity"/>
    <property type="evidence" value="ECO:0007669"/>
    <property type="project" value="InterPro"/>
</dbReference>
<keyword evidence="4 9" id="KW-0479">Metal-binding</keyword>
<dbReference type="RefSeq" id="WP_092997004.1">
    <property type="nucleotide sequence ID" value="NZ_FMWD01000006.1"/>
</dbReference>
<dbReference type="GO" id="GO:0020037">
    <property type="term" value="F:heme binding"/>
    <property type="evidence" value="ECO:0007669"/>
    <property type="project" value="InterPro"/>
</dbReference>
<feature type="chain" id="PRO_5011585395" evidence="10">
    <location>
        <begin position="24"/>
        <end position="194"/>
    </location>
</feature>
<dbReference type="InterPro" id="IPR009056">
    <property type="entry name" value="Cyt_c-like_dom"/>
</dbReference>
<reference evidence="12 13" key="1">
    <citation type="submission" date="2016-10" db="EMBL/GenBank/DDBJ databases">
        <authorList>
            <person name="de Groot N.N."/>
        </authorList>
    </citation>
    <scope>NUCLEOTIDE SEQUENCE [LARGE SCALE GENOMIC DNA]</scope>
    <source>
        <strain evidence="12 13">HLD2</strain>
    </source>
</reference>
<evidence type="ECO:0000256" key="8">
    <source>
        <dbReference type="PIRSR" id="PIRSR000005-1"/>
    </source>
</evidence>
<evidence type="ECO:0000259" key="11">
    <source>
        <dbReference type="PROSITE" id="PS51007"/>
    </source>
</evidence>
<feature type="domain" description="Cytochrome c" evidence="11">
    <location>
        <begin position="8"/>
        <end position="100"/>
    </location>
</feature>
<proteinExistence type="predicted"/>
<feature type="binding site" description="axial binding residue" evidence="9">
    <location>
        <position position="167"/>
    </location>
    <ligand>
        <name>heme c</name>
        <dbReference type="ChEBI" id="CHEBI:61717"/>
        <label>2</label>
    </ligand>
    <ligandPart>
        <name>Fe</name>
        <dbReference type="ChEBI" id="CHEBI:18248"/>
    </ligandPart>
</feature>
<dbReference type="InterPro" id="IPR024167">
    <property type="entry name" value="Cytochrome_c4-like"/>
</dbReference>
<feature type="binding site" description="covalent" evidence="8">
    <location>
        <position position="35"/>
    </location>
    <ligand>
        <name>heme c</name>
        <dbReference type="ChEBI" id="CHEBI:61717"/>
        <label>1</label>
    </ligand>
</feature>